<keyword evidence="3" id="KW-1185">Reference proteome</keyword>
<gene>
    <name evidence="2" type="ORF">BDV96DRAFT_572644</name>
</gene>
<protein>
    <submittedName>
        <fullName evidence="2">Trypsin-like cysteine/serine peptidase domain-containing protein</fullName>
    </submittedName>
</protein>
<dbReference type="AlphaFoldDB" id="A0A6A5ZC98"/>
<reference evidence="2" key="1">
    <citation type="journal article" date="2020" name="Stud. Mycol.">
        <title>101 Dothideomycetes genomes: a test case for predicting lifestyles and emergence of pathogens.</title>
        <authorList>
            <person name="Haridas S."/>
            <person name="Albert R."/>
            <person name="Binder M."/>
            <person name="Bloem J."/>
            <person name="Labutti K."/>
            <person name="Salamov A."/>
            <person name="Andreopoulos B."/>
            <person name="Baker S."/>
            <person name="Barry K."/>
            <person name="Bills G."/>
            <person name="Bluhm B."/>
            <person name="Cannon C."/>
            <person name="Castanera R."/>
            <person name="Culley D."/>
            <person name="Daum C."/>
            <person name="Ezra D."/>
            <person name="Gonzalez J."/>
            <person name="Henrissat B."/>
            <person name="Kuo A."/>
            <person name="Liang C."/>
            <person name="Lipzen A."/>
            <person name="Lutzoni F."/>
            <person name="Magnuson J."/>
            <person name="Mondo S."/>
            <person name="Nolan M."/>
            <person name="Ohm R."/>
            <person name="Pangilinan J."/>
            <person name="Park H.-J."/>
            <person name="Ramirez L."/>
            <person name="Alfaro M."/>
            <person name="Sun H."/>
            <person name="Tritt A."/>
            <person name="Yoshinaga Y."/>
            <person name="Zwiers L.-H."/>
            <person name="Turgeon B."/>
            <person name="Goodwin S."/>
            <person name="Spatafora J."/>
            <person name="Crous P."/>
            <person name="Grigoriev I."/>
        </authorList>
    </citation>
    <scope>NUCLEOTIDE SEQUENCE</scope>
    <source>
        <strain evidence="2">CBS 627.86</strain>
    </source>
</reference>
<organism evidence="2 3">
    <name type="scientific">Lophiotrema nucula</name>
    <dbReference type="NCBI Taxonomy" id="690887"/>
    <lineage>
        <taxon>Eukaryota</taxon>
        <taxon>Fungi</taxon>
        <taxon>Dikarya</taxon>
        <taxon>Ascomycota</taxon>
        <taxon>Pezizomycotina</taxon>
        <taxon>Dothideomycetes</taxon>
        <taxon>Pleosporomycetidae</taxon>
        <taxon>Pleosporales</taxon>
        <taxon>Lophiotremataceae</taxon>
        <taxon>Lophiotrema</taxon>
    </lineage>
</organism>
<dbReference type="Proteomes" id="UP000799770">
    <property type="component" value="Unassembled WGS sequence"/>
</dbReference>
<dbReference type="Gene3D" id="2.40.10.120">
    <property type="match status" value="1"/>
</dbReference>
<dbReference type="EMBL" id="ML977320">
    <property type="protein sequence ID" value="KAF2116684.1"/>
    <property type="molecule type" value="Genomic_DNA"/>
</dbReference>
<dbReference type="InterPro" id="IPR009003">
    <property type="entry name" value="Peptidase_S1_PA"/>
</dbReference>
<evidence type="ECO:0000313" key="3">
    <source>
        <dbReference type="Proteomes" id="UP000799770"/>
    </source>
</evidence>
<accession>A0A6A5ZC98</accession>
<dbReference type="SUPFAM" id="SSF50494">
    <property type="entry name" value="Trypsin-like serine proteases"/>
    <property type="match status" value="1"/>
</dbReference>
<proteinExistence type="predicted"/>
<name>A0A6A5ZC98_9PLEO</name>
<sequence>MAFRGKRRQDDVDIERPTLPSRRSARQKKVQDHGTVVAPIVIDSSPVATYETQAEDEEVENTTMAVVGNALKRKEPPCKTSTNAQGSKAKGKQKAKASSDEDEDDEERDAARTSQSRLLYSKNKPTWLGKTLPAKLDGLTDEGVKLLHRKQKKLKSPNSQVHYLHDFCDRGTPAYQSFQNAVNATLVFAQEEAGTAICISPTGLLLTCSHCVAESQDALDLSRSWWLLFSSGRIVQAQTVKWDPVRDLALLRIVAAQEPVGSVTYDFDVSSKPTPSFPYVDVAEEMVNAKNDLLCVGHPGSEDLEASVPGRKTGYDVLHISEGKFRGYAEGQDVHDNSEIGALMHDCWTYWGHSGAPLIRRGRKTKKVGENEEGVGELVGLHSSWDDETGMRRGVGLDAIRAFLEGVKGFEGGRWKKVRR</sequence>
<dbReference type="OrthoDB" id="4217619at2759"/>
<dbReference type="Pfam" id="PF13365">
    <property type="entry name" value="Trypsin_2"/>
    <property type="match status" value="1"/>
</dbReference>
<feature type="region of interest" description="Disordered" evidence="1">
    <location>
        <begin position="1"/>
        <end position="37"/>
    </location>
</feature>
<feature type="region of interest" description="Disordered" evidence="1">
    <location>
        <begin position="68"/>
        <end position="118"/>
    </location>
</feature>
<evidence type="ECO:0000256" key="1">
    <source>
        <dbReference type="SAM" id="MobiDB-lite"/>
    </source>
</evidence>
<evidence type="ECO:0000313" key="2">
    <source>
        <dbReference type="EMBL" id="KAF2116684.1"/>
    </source>
</evidence>